<keyword evidence="4" id="KW-1185">Reference proteome</keyword>
<organism evidence="3 4">
    <name type="scientific">Rhodotorula diobovata</name>
    <dbReference type="NCBI Taxonomy" id="5288"/>
    <lineage>
        <taxon>Eukaryota</taxon>
        <taxon>Fungi</taxon>
        <taxon>Dikarya</taxon>
        <taxon>Basidiomycota</taxon>
        <taxon>Pucciniomycotina</taxon>
        <taxon>Microbotryomycetes</taxon>
        <taxon>Sporidiobolales</taxon>
        <taxon>Sporidiobolaceae</taxon>
        <taxon>Rhodotorula</taxon>
    </lineage>
</organism>
<name>A0A5C5FYK8_9BASI</name>
<feature type="compositionally biased region" description="Basic and acidic residues" evidence="1">
    <location>
        <begin position="35"/>
        <end position="44"/>
    </location>
</feature>
<evidence type="ECO:0000313" key="4">
    <source>
        <dbReference type="Proteomes" id="UP000311382"/>
    </source>
</evidence>
<feature type="chain" id="PRO_5022689110" evidence="2">
    <location>
        <begin position="24"/>
        <end position="151"/>
    </location>
</feature>
<proteinExistence type="predicted"/>
<feature type="signal peptide" evidence="2">
    <location>
        <begin position="1"/>
        <end position="23"/>
    </location>
</feature>
<protein>
    <submittedName>
        <fullName evidence="3">Uncharacterized protein</fullName>
    </submittedName>
</protein>
<accession>A0A5C5FYK8</accession>
<keyword evidence="2" id="KW-0732">Signal</keyword>
<sequence length="151" mass="16529">MSNREKKTRCWWRSLVAPGLVDAALLRALATHGQPLERSHGSERGRRRGERRPPLTTAASCGRSRTQGGRTGSFCWRAGSVSVAGVPSVTLSVAAWGEYGICLSSGFEILARREKKNEDLGGPCEALARLGWVDARRRSSSTRFVDLSKCR</sequence>
<dbReference type="Proteomes" id="UP000311382">
    <property type="component" value="Unassembled WGS sequence"/>
</dbReference>
<feature type="region of interest" description="Disordered" evidence="1">
    <location>
        <begin position="34"/>
        <end position="69"/>
    </location>
</feature>
<evidence type="ECO:0000256" key="2">
    <source>
        <dbReference type="SAM" id="SignalP"/>
    </source>
</evidence>
<dbReference type="AlphaFoldDB" id="A0A5C5FYK8"/>
<gene>
    <name evidence="3" type="ORF">DMC30DRAFT_177305</name>
</gene>
<reference evidence="3 4" key="1">
    <citation type="submission" date="2019-03" db="EMBL/GenBank/DDBJ databases">
        <title>Rhodosporidium diobovatum UCD-FST 08-225 genome sequencing, assembly, and annotation.</title>
        <authorList>
            <person name="Fakankun I.U."/>
            <person name="Fristensky B."/>
            <person name="Levin D.B."/>
        </authorList>
    </citation>
    <scope>NUCLEOTIDE SEQUENCE [LARGE SCALE GENOMIC DNA]</scope>
    <source>
        <strain evidence="3 4">UCD-FST 08-225</strain>
    </source>
</reference>
<evidence type="ECO:0000313" key="3">
    <source>
        <dbReference type="EMBL" id="TNY21920.1"/>
    </source>
</evidence>
<dbReference type="EMBL" id="SOZI01000034">
    <property type="protein sequence ID" value="TNY21920.1"/>
    <property type="molecule type" value="Genomic_DNA"/>
</dbReference>
<evidence type="ECO:0000256" key="1">
    <source>
        <dbReference type="SAM" id="MobiDB-lite"/>
    </source>
</evidence>
<comment type="caution">
    <text evidence="3">The sequence shown here is derived from an EMBL/GenBank/DDBJ whole genome shotgun (WGS) entry which is preliminary data.</text>
</comment>